<dbReference type="EMBL" id="JACIVI010000004">
    <property type="protein sequence ID" value="MBB1162523.1"/>
    <property type="molecule type" value="Genomic_DNA"/>
</dbReference>
<dbReference type="InterPro" id="IPR050194">
    <property type="entry name" value="Glycosyltransferase_grp1"/>
</dbReference>
<reference evidence="1 2" key="1">
    <citation type="submission" date="2020-08" db="EMBL/GenBank/DDBJ databases">
        <title>Aquariorum lacteus gen. nov., sp. nov., a new member of the family Comamonadaceae, isolated from freshwater aquarium.</title>
        <authorList>
            <person name="Chun S.-J."/>
        </authorList>
    </citation>
    <scope>NUCLEOTIDE SEQUENCE [LARGE SCALE GENOMIC DNA]</scope>
    <source>
        <strain evidence="1 2">SJAQ100</strain>
    </source>
</reference>
<dbReference type="PANTHER" id="PTHR45947">
    <property type="entry name" value="SULFOQUINOVOSYL TRANSFERASE SQD2"/>
    <property type="match status" value="1"/>
</dbReference>
<dbReference type="Gene3D" id="3.40.50.2000">
    <property type="entry name" value="Glycogen Phosphorylase B"/>
    <property type="match status" value="2"/>
</dbReference>
<keyword evidence="1" id="KW-0808">Transferase</keyword>
<proteinExistence type="predicted"/>
<dbReference type="PANTHER" id="PTHR45947:SF15">
    <property type="entry name" value="TEICHURONIC ACID BIOSYNTHESIS GLYCOSYLTRANSFERASE TUAC-RELATED"/>
    <property type="match status" value="1"/>
</dbReference>
<dbReference type="Pfam" id="PF13692">
    <property type="entry name" value="Glyco_trans_1_4"/>
    <property type="match status" value="1"/>
</dbReference>
<dbReference type="SUPFAM" id="SSF53756">
    <property type="entry name" value="UDP-Glycosyltransferase/glycogen phosphorylase"/>
    <property type="match status" value="1"/>
</dbReference>
<comment type="caution">
    <text evidence="1">The sequence shown here is derived from an EMBL/GenBank/DDBJ whole genome shotgun (WGS) entry which is preliminary data.</text>
</comment>
<organism evidence="1 2">
    <name type="scientific">Aquariibacter albus</name>
    <dbReference type="NCBI Taxonomy" id="2759899"/>
    <lineage>
        <taxon>Bacteria</taxon>
        <taxon>Pseudomonadati</taxon>
        <taxon>Pseudomonadota</taxon>
        <taxon>Betaproteobacteria</taxon>
        <taxon>Burkholderiales</taxon>
        <taxon>Sphaerotilaceae</taxon>
        <taxon>Aquariibacter</taxon>
    </lineage>
</organism>
<gene>
    <name evidence="1" type="ORF">H4F90_11085</name>
</gene>
<evidence type="ECO:0000313" key="2">
    <source>
        <dbReference type="Proteomes" id="UP000586093"/>
    </source>
</evidence>
<dbReference type="GO" id="GO:0016757">
    <property type="term" value="F:glycosyltransferase activity"/>
    <property type="evidence" value="ECO:0007669"/>
    <property type="project" value="TreeGrafter"/>
</dbReference>
<protein>
    <submittedName>
        <fullName evidence="1">Glycosyltransferase</fullName>
    </submittedName>
</protein>
<dbReference type="AlphaFoldDB" id="A0A839HKC9"/>
<keyword evidence="2" id="KW-1185">Reference proteome</keyword>
<accession>A0A839HKC9</accession>
<evidence type="ECO:0000313" key="1">
    <source>
        <dbReference type="EMBL" id="MBB1162523.1"/>
    </source>
</evidence>
<dbReference type="Proteomes" id="UP000586093">
    <property type="component" value="Unassembled WGS sequence"/>
</dbReference>
<name>A0A839HKC9_9BURK</name>
<sequence>MVALPQRLNSSDVRVAYLVNQYPKVSHTFIRREILALERQGVPVARFAVRGWDDKLSDPIDDAERQQTRYLLRGGILGLLVAMLRFAASHPWRFMQAVRLAWRLGQGSVRSTGLHIVYLAEACLLVTWLRDSNINHLHAHFGTNPATVACLAKALGGPGFSFTVHGPEEFDKPLFLHLPLKIRAAHRVVAISSYGRSQLMRWVPQELWSRFAVVHCGLEPTFHAVADRTPEVGRLVCVGRLCEQKGQLLLIEALARIAARGRTFHLVLAGDGELREAVESLIRQHRLENRIEITGWIGSDRVREEIQSAQALVLPSFAEGLPVVLMEAMALRRPVLSTYVAGIPELVRPGKDGWLVPAGDVDALSLALEELLDAPHAVLNRMGSSARERVLARHDIDTEARKLHTLFRQAVDAAVPAA</sequence>